<gene>
    <name evidence="1" type="ORF">PDMSB3_1023</name>
</gene>
<proteinExistence type="predicted"/>
<dbReference type="EMBL" id="LR699554">
    <property type="protein sequence ID" value="VVD32321.1"/>
    <property type="molecule type" value="Genomic_DNA"/>
</dbReference>
<evidence type="ECO:0000313" key="2">
    <source>
        <dbReference type="Proteomes" id="UP000325811"/>
    </source>
</evidence>
<dbReference type="AlphaFoldDB" id="A0A5Q4ZJM4"/>
<sequence length="78" mass="8224">MAESMGSTDWVTTNCGETCKLAGRGLLSESKGRCGGDCARSGGLNGVARLTGSDDSRLLQCTSFRHEYEPAARSLLHS</sequence>
<accession>A0A5Q4ZJM4</accession>
<dbReference type="KEGG" id="pdio:PDMSB3_1023.1"/>
<dbReference type="Proteomes" id="UP000325811">
    <property type="component" value="Chromosome II"/>
</dbReference>
<protein>
    <submittedName>
        <fullName evidence="1">Uncharacterized protein</fullName>
    </submittedName>
</protein>
<reference evidence="1 2" key="1">
    <citation type="submission" date="2019-08" db="EMBL/GenBank/DDBJ databases">
        <authorList>
            <person name="Herpell B J."/>
        </authorList>
    </citation>
    <scope>NUCLEOTIDE SEQUENCE [LARGE SCALE GENOMIC DNA]</scope>
    <source>
        <strain evidence="2">Msb3</strain>
    </source>
</reference>
<organism evidence="1 2">
    <name type="scientific">Paraburkholderia dioscoreae</name>
    <dbReference type="NCBI Taxonomy" id="2604047"/>
    <lineage>
        <taxon>Bacteria</taxon>
        <taxon>Pseudomonadati</taxon>
        <taxon>Pseudomonadota</taxon>
        <taxon>Betaproteobacteria</taxon>
        <taxon>Burkholderiales</taxon>
        <taxon>Burkholderiaceae</taxon>
        <taxon>Paraburkholderia</taxon>
    </lineage>
</organism>
<evidence type="ECO:0000313" key="1">
    <source>
        <dbReference type="EMBL" id="VVD32321.1"/>
    </source>
</evidence>
<keyword evidence="2" id="KW-1185">Reference proteome</keyword>
<name>A0A5Q4ZJM4_9BURK</name>